<dbReference type="SMART" id="SM00271">
    <property type="entry name" value="DnaJ"/>
    <property type="match status" value="1"/>
</dbReference>
<dbReference type="Pfam" id="PF00226">
    <property type="entry name" value="DnaJ"/>
    <property type="match status" value="1"/>
</dbReference>
<evidence type="ECO:0000256" key="2">
    <source>
        <dbReference type="ARBA" id="ARBA00022729"/>
    </source>
</evidence>
<evidence type="ECO:0000313" key="11">
    <source>
        <dbReference type="Proteomes" id="UP000800096"/>
    </source>
</evidence>
<keyword evidence="1 7" id="KW-0812">Transmembrane</keyword>
<accession>A0A6A5R206</accession>
<dbReference type="PANTHER" id="PTHR44653">
    <property type="entry name" value="DNAJ HOMOLOG SUBFAMILY C MEMBER 1"/>
    <property type="match status" value="1"/>
</dbReference>
<keyword evidence="11" id="KW-1185">Reference proteome</keyword>
<dbReference type="InterPro" id="IPR052606">
    <property type="entry name" value="DnaJ_domain_protein"/>
</dbReference>
<dbReference type="EMBL" id="ML979132">
    <property type="protein sequence ID" value="KAF1920137.1"/>
    <property type="molecule type" value="Genomic_DNA"/>
</dbReference>
<feature type="transmembrane region" description="Helical" evidence="7">
    <location>
        <begin position="165"/>
        <end position="186"/>
    </location>
</feature>
<feature type="chain" id="PRO_5025497062" description="J domain-containing protein" evidence="8">
    <location>
        <begin position="21"/>
        <end position="400"/>
    </location>
</feature>
<feature type="domain" description="J" evidence="9">
    <location>
        <begin position="44"/>
        <end position="141"/>
    </location>
</feature>
<evidence type="ECO:0000259" key="9">
    <source>
        <dbReference type="PROSITE" id="PS50076"/>
    </source>
</evidence>
<dbReference type="PANTHER" id="PTHR44653:SF2">
    <property type="entry name" value="DNAJ HOMOLOG SUBFAMILY C MEMBER 1"/>
    <property type="match status" value="1"/>
</dbReference>
<evidence type="ECO:0000256" key="1">
    <source>
        <dbReference type="ARBA" id="ARBA00022692"/>
    </source>
</evidence>
<dbReference type="SUPFAM" id="SSF46565">
    <property type="entry name" value="Chaperone J-domain"/>
    <property type="match status" value="1"/>
</dbReference>
<feature type="region of interest" description="Disordered" evidence="6">
    <location>
        <begin position="381"/>
        <end position="400"/>
    </location>
</feature>
<evidence type="ECO:0000256" key="8">
    <source>
        <dbReference type="SAM" id="SignalP"/>
    </source>
</evidence>
<feature type="compositionally biased region" description="Basic and acidic residues" evidence="6">
    <location>
        <begin position="240"/>
        <end position="255"/>
    </location>
</feature>
<name>A0A6A5R206_AMPQU</name>
<reference evidence="10" key="1">
    <citation type="journal article" date="2020" name="Stud. Mycol.">
        <title>101 Dothideomycetes genomes: a test case for predicting lifestyles and emergence of pathogens.</title>
        <authorList>
            <person name="Haridas S."/>
            <person name="Albert R."/>
            <person name="Binder M."/>
            <person name="Bloem J."/>
            <person name="Labutti K."/>
            <person name="Salamov A."/>
            <person name="Andreopoulos B."/>
            <person name="Baker S."/>
            <person name="Barry K."/>
            <person name="Bills G."/>
            <person name="Bluhm B."/>
            <person name="Cannon C."/>
            <person name="Castanera R."/>
            <person name="Culley D."/>
            <person name="Daum C."/>
            <person name="Ezra D."/>
            <person name="Gonzalez J."/>
            <person name="Henrissat B."/>
            <person name="Kuo A."/>
            <person name="Liang C."/>
            <person name="Lipzen A."/>
            <person name="Lutzoni F."/>
            <person name="Magnuson J."/>
            <person name="Mondo S."/>
            <person name="Nolan M."/>
            <person name="Ohm R."/>
            <person name="Pangilinan J."/>
            <person name="Park H.-J."/>
            <person name="Ramirez L."/>
            <person name="Alfaro M."/>
            <person name="Sun H."/>
            <person name="Tritt A."/>
            <person name="Yoshinaga Y."/>
            <person name="Zwiers L.-H."/>
            <person name="Turgeon B."/>
            <person name="Goodwin S."/>
            <person name="Spatafora J."/>
            <person name="Crous P."/>
            <person name="Grigoriev I."/>
        </authorList>
    </citation>
    <scope>NUCLEOTIDE SEQUENCE</scope>
    <source>
        <strain evidence="10">HMLAC05119</strain>
    </source>
</reference>
<dbReference type="PROSITE" id="PS50076">
    <property type="entry name" value="DNAJ_2"/>
    <property type="match status" value="1"/>
</dbReference>
<evidence type="ECO:0000256" key="7">
    <source>
        <dbReference type="SAM" id="Phobius"/>
    </source>
</evidence>
<evidence type="ECO:0000256" key="4">
    <source>
        <dbReference type="ARBA" id="ARBA00023136"/>
    </source>
</evidence>
<comment type="subcellular location">
    <subcellularLocation>
        <location evidence="5">Endomembrane system</location>
        <topology evidence="5">Single-pass membrane protein</topology>
    </subcellularLocation>
</comment>
<evidence type="ECO:0000313" key="10">
    <source>
        <dbReference type="EMBL" id="KAF1920137.1"/>
    </source>
</evidence>
<dbReference type="AlphaFoldDB" id="A0A6A5R206"/>
<dbReference type="Gene3D" id="1.10.287.110">
    <property type="entry name" value="DnaJ domain"/>
    <property type="match status" value="1"/>
</dbReference>
<feature type="signal peptide" evidence="8">
    <location>
        <begin position="1"/>
        <end position="20"/>
    </location>
</feature>
<dbReference type="InterPro" id="IPR001623">
    <property type="entry name" value="DnaJ_domain"/>
</dbReference>
<gene>
    <name evidence="10" type="ORF">BDU57DRAFT_508274</name>
</gene>
<organism evidence="10 11">
    <name type="scientific">Ampelomyces quisqualis</name>
    <name type="common">Powdery mildew agent</name>
    <dbReference type="NCBI Taxonomy" id="50730"/>
    <lineage>
        <taxon>Eukaryota</taxon>
        <taxon>Fungi</taxon>
        <taxon>Dikarya</taxon>
        <taxon>Ascomycota</taxon>
        <taxon>Pezizomycotina</taxon>
        <taxon>Dothideomycetes</taxon>
        <taxon>Pleosporomycetidae</taxon>
        <taxon>Pleosporales</taxon>
        <taxon>Pleosporineae</taxon>
        <taxon>Phaeosphaeriaceae</taxon>
        <taxon>Ampelomyces</taxon>
    </lineage>
</organism>
<evidence type="ECO:0000256" key="3">
    <source>
        <dbReference type="ARBA" id="ARBA00022989"/>
    </source>
</evidence>
<evidence type="ECO:0000256" key="5">
    <source>
        <dbReference type="ARBA" id="ARBA00037847"/>
    </source>
</evidence>
<proteinExistence type="predicted"/>
<evidence type="ECO:0000256" key="6">
    <source>
        <dbReference type="SAM" id="MobiDB-lite"/>
    </source>
</evidence>
<dbReference type="PRINTS" id="PR00625">
    <property type="entry name" value="JDOMAIN"/>
</dbReference>
<dbReference type="GO" id="GO:0012505">
    <property type="term" value="C:endomembrane system"/>
    <property type="evidence" value="ECO:0007669"/>
    <property type="project" value="UniProtKB-SubCell"/>
</dbReference>
<keyword evidence="3 7" id="KW-1133">Transmembrane helix</keyword>
<dbReference type="InterPro" id="IPR036869">
    <property type="entry name" value="J_dom_sf"/>
</dbReference>
<keyword evidence="2 8" id="KW-0732">Signal</keyword>
<sequence>MKSNALLILAVCLFAAFAAAWTKEDHEIFRVRDEVAAAEGNNVTFYDLLGVKPSASQDELNKAYRKKSARLHPDKARQSFINEYQKTHKKQGKAPGVKVAKGPSKKEIDAHVKKVTASYQRLSVIANVLKGPERQRYDHFLRNGFPAWRGSGYYYQRFRPGLGSVLFGLLVVFGGGMHYFALLVGWRRRREFVQRYIRHARKTAWGDESAIQGIPGVDPVNTQQWDDKKEDKESSDEPEFVPRNRREKRAMDKENKKGKKVQAARTARVAGISTPVDAEITSGPQGAKRRIVADNGKVLIVDSVGNVFLEEETEDGMKGEFLLDPDEEPKPTIFDTMLFKLPRYAYNQSVGRVLGKKGLIEEPLTESSDLPEDEAAIQSATAQNLNGEARKRKAKARNIR</sequence>
<feature type="region of interest" description="Disordered" evidence="6">
    <location>
        <begin position="210"/>
        <end position="264"/>
    </location>
</feature>
<dbReference type="Proteomes" id="UP000800096">
    <property type="component" value="Unassembled WGS sequence"/>
</dbReference>
<protein>
    <recommendedName>
        <fullName evidence="9">J domain-containing protein</fullName>
    </recommendedName>
</protein>
<dbReference type="CDD" id="cd06257">
    <property type="entry name" value="DnaJ"/>
    <property type="match status" value="1"/>
</dbReference>
<dbReference type="OrthoDB" id="413400at2759"/>
<feature type="compositionally biased region" description="Basic residues" evidence="6">
    <location>
        <begin position="390"/>
        <end position="400"/>
    </location>
</feature>
<keyword evidence="4 7" id="KW-0472">Membrane</keyword>